<dbReference type="Pfam" id="PF10602">
    <property type="entry name" value="RPN7"/>
    <property type="match status" value="1"/>
</dbReference>
<keyword evidence="7" id="KW-0539">Nucleus</keyword>
<dbReference type="InterPro" id="IPR036390">
    <property type="entry name" value="WH_DNA-bd_sf"/>
</dbReference>
<evidence type="ECO:0000256" key="3">
    <source>
        <dbReference type="ARBA" id="ARBA00008793"/>
    </source>
</evidence>
<dbReference type="PANTHER" id="PTHR14145:SF2">
    <property type="entry name" value="COP9 SIGNALOSOME COMPLEX SUBUNIT 1"/>
    <property type="match status" value="1"/>
</dbReference>
<dbReference type="SMART" id="SM00088">
    <property type="entry name" value="PINT"/>
    <property type="match status" value="1"/>
</dbReference>
<comment type="subunit">
    <text evidence="4">Component of the COP9 signalosome (CSN) complex.</text>
</comment>
<dbReference type="GO" id="GO:0005737">
    <property type="term" value="C:cytoplasm"/>
    <property type="evidence" value="ECO:0007669"/>
    <property type="project" value="UniProtKB-SubCell"/>
</dbReference>
<feature type="domain" description="PCI" evidence="10">
    <location>
        <begin position="233"/>
        <end position="405"/>
    </location>
</feature>
<comment type="subcellular location">
    <subcellularLocation>
        <location evidence="2">Cytoplasm</location>
    </subcellularLocation>
    <subcellularLocation>
        <location evidence="1">Nucleus</location>
    </subcellularLocation>
</comment>
<evidence type="ECO:0000259" key="10">
    <source>
        <dbReference type="PROSITE" id="PS50250"/>
    </source>
</evidence>
<keyword evidence="5" id="KW-0963">Cytoplasm</keyword>
<gene>
    <name evidence="11" type="ORF">K505DRAFT_313160</name>
</gene>
<protein>
    <recommendedName>
        <fullName evidence="8">COP9 signalosome complex subunit 1</fullName>
    </recommendedName>
</protein>
<dbReference type="EMBL" id="MU002135">
    <property type="protein sequence ID" value="KAF2789472.1"/>
    <property type="molecule type" value="Genomic_DNA"/>
</dbReference>
<dbReference type="InterPro" id="IPR000717">
    <property type="entry name" value="PCI_dom"/>
</dbReference>
<comment type="similarity">
    <text evidence="3">Belongs to the CSN1 family.</text>
</comment>
<dbReference type="PANTHER" id="PTHR14145">
    <property type="entry name" value="26S PROTESOME SUBUNIT 6"/>
    <property type="match status" value="1"/>
</dbReference>
<evidence type="ECO:0000256" key="6">
    <source>
        <dbReference type="ARBA" id="ARBA00022790"/>
    </source>
</evidence>
<keyword evidence="12" id="KW-1185">Reference proteome</keyword>
<evidence type="ECO:0000256" key="9">
    <source>
        <dbReference type="SAM" id="Coils"/>
    </source>
</evidence>
<feature type="coiled-coil region" evidence="9">
    <location>
        <begin position="98"/>
        <end position="132"/>
    </location>
</feature>
<dbReference type="Proteomes" id="UP000799757">
    <property type="component" value="Unassembled WGS sequence"/>
</dbReference>
<organism evidence="11 12">
    <name type="scientific">Melanomma pulvis-pyrius CBS 109.77</name>
    <dbReference type="NCBI Taxonomy" id="1314802"/>
    <lineage>
        <taxon>Eukaryota</taxon>
        <taxon>Fungi</taxon>
        <taxon>Dikarya</taxon>
        <taxon>Ascomycota</taxon>
        <taxon>Pezizomycotina</taxon>
        <taxon>Dothideomycetes</taxon>
        <taxon>Pleosporomycetidae</taxon>
        <taxon>Pleosporales</taxon>
        <taxon>Melanommataceae</taxon>
        <taxon>Melanomma</taxon>
    </lineage>
</organism>
<evidence type="ECO:0000256" key="4">
    <source>
        <dbReference type="ARBA" id="ARBA00011098"/>
    </source>
</evidence>
<evidence type="ECO:0000256" key="2">
    <source>
        <dbReference type="ARBA" id="ARBA00004496"/>
    </source>
</evidence>
<dbReference type="Pfam" id="PF01399">
    <property type="entry name" value="PCI"/>
    <property type="match status" value="1"/>
</dbReference>
<keyword evidence="9" id="KW-0175">Coiled coil</keyword>
<dbReference type="PROSITE" id="PS50250">
    <property type="entry name" value="PCI"/>
    <property type="match status" value="1"/>
</dbReference>
<dbReference type="InterPro" id="IPR045135">
    <property type="entry name" value="Rpn7_N"/>
</dbReference>
<reference evidence="11" key="1">
    <citation type="journal article" date="2020" name="Stud. Mycol.">
        <title>101 Dothideomycetes genomes: a test case for predicting lifestyles and emergence of pathogens.</title>
        <authorList>
            <person name="Haridas S."/>
            <person name="Albert R."/>
            <person name="Binder M."/>
            <person name="Bloem J."/>
            <person name="Labutti K."/>
            <person name="Salamov A."/>
            <person name="Andreopoulos B."/>
            <person name="Baker S."/>
            <person name="Barry K."/>
            <person name="Bills G."/>
            <person name="Bluhm B."/>
            <person name="Cannon C."/>
            <person name="Castanera R."/>
            <person name="Culley D."/>
            <person name="Daum C."/>
            <person name="Ezra D."/>
            <person name="Gonzalez J."/>
            <person name="Henrissat B."/>
            <person name="Kuo A."/>
            <person name="Liang C."/>
            <person name="Lipzen A."/>
            <person name="Lutzoni F."/>
            <person name="Magnuson J."/>
            <person name="Mondo S."/>
            <person name="Nolan M."/>
            <person name="Ohm R."/>
            <person name="Pangilinan J."/>
            <person name="Park H.-J."/>
            <person name="Ramirez L."/>
            <person name="Alfaro M."/>
            <person name="Sun H."/>
            <person name="Tritt A."/>
            <person name="Yoshinaga Y."/>
            <person name="Zwiers L.-H."/>
            <person name="Turgeon B."/>
            <person name="Goodwin S."/>
            <person name="Spatafora J."/>
            <person name="Crous P."/>
            <person name="Grigoriev I."/>
        </authorList>
    </citation>
    <scope>NUCLEOTIDE SEQUENCE</scope>
    <source>
        <strain evidence="11">CBS 109.77</strain>
    </source>
</reference>
<dbReference type="FunFam" id="1.25.40.570:FF:000022">
    <property type="entry name" value="COP9 signalosome complex subunit 1"/>
    <property type="match status" value="1"/>
</dbReference>
<accession>A0A6A6WZE8</accession>
<dbReference type="OrthoDB" id="422427at2759"/>
<sequence length="472" mass="52996">MAPNVEQSNFFREKRDKGIVVVKDPPKFDLESYIANYDGTTRLNRLHHIGASSTYLAIDAYHTAIAEAKRGKNVKLYLSLVEDLSNIAPDDPAALSDMAWAEKKSREVKEEQDKLEHELKAYKNNLIKESIRMGNEDLGHFYYACGDWVNAHKAYYRMRDHCTSNKHLTDMTLRLVFVSIAQGSWLGVQTNLAKVDSSQLKGDERTKLEPIISACHGLAQMCTNSLRDAAKDFIRTPPLFLTAEPAAGITWQREVLSGNDIAVYGGLCALASMDRNELQSQVLGSGDFRNFLELEPQIRRAITLFCNSKYSACLEVLEGYRNDYLLDVYLSKVLATIYSRIRTKSIVQYFIPFSCVTLDEMALKFQVTGEFASIEDELEEMINSRILNARIDLVDRLLISPPTNPRYDVHSDALSMAEKYDHTLRLRLTRLNLLSAGLEIRSDKGQGKELLGGAGEGIGASLRGIGSKMGFQ</sequence>
<evidence type="ECO:0000313" key="12">
    <source>
        <dbReference type="Proteomes" id="UP000799757"/>
    </source>
</evidence>
<name>A0A6A6WZE8_9PLEO</name>
<keyword evidence="6" id="KW-0736">Signalosome</keyword>
<dbReference type="InterPro" id="IPR019585">
    <property type="entry name" value="Rpn7/CSN1"/>
</dbReference>
<proteinExistence type="inferred from homology"/>
<evidence type="ECO:0000256" key="8">
    <source>
        <dbReference type="ARBA" id="ARBA00067814"/>
    </source>
</evidence>
<evidence type="ECO:0000313" key="11">
    <source>
        <dbReference type="EMBL" id="KAF2789472.1"/>
    </source>
</evidence>
<dbReference type="SUPFAM" id="SSF46785">
    <property type="entry name" value="Winged helix' DNA-binding domain"/>
    <property type="match status" value="1"/>
</dbReference>
<evidence type="ECO:0000256" key="7">
    <source>
        <dbReference type="ARBA" id="ARBA00023242"/>
    </source>
</evidence>
<dbReference type="GO" id="GO:0008180">
    <property type="term" value="C:COP9 signalosome"/>
    <property type="evidence" value="ECO:0007669"/>
    <property type="project" value="UniProtKB-KW"/>
</dbReference>
<evidence type="ECO:0000256" key="1">
    <source>
        <dbReference type="ARBA" id="ARBA00004123"/>
    </source>
</evidence>
<dbReference type="AlphaFoldDB" id="A0A6A6WZE8"/>
<dbReference type="Gene3D" id="1.25.40.570">
    <property type="match status" value="1"/>
</dbReference>
<evidence type="ECO:0000256" key="5">
    <source>
        <dbReference type="ARBA" id="ARBA00022490"/>
    </source>
</evidence>